<sequence>MSSNKKPKVEESTDKKPTDVATTFNKNTVDTNITEDKQSLKRKNFVKACEQVSLKSFLDYYERFKYTAVLDCTKHQCIHQEQNCDTVIKQLPDAVEKLFEIEVQSQTWNDLLSLCLLNINPTQYLSDKNLQNIVEIILNAHDDDSELPSILKKCQKVLSLSFNMHPPCTMKSIRKCYINFLTSPMDLKESTFTNRSQFESNKGIVKYCLTRLEAELSPESKDGKLFNKDENLPEELKNTVQGYHWEKQKFDIYEMLDRPQRIYRLMTVLESLIELFQIDLAIWHSRYTNNMGSHIMRSHRPLMAYIMWSQNVLYTGAVTQNTRQIMRLFVNFVYLEYSVWHIRIITMWLNTMIETFYMFETKSNADYPNIGKYCCAFAKEFYKIILEKPSTSFIRILEKIEPKLMKYLISIHHLNTILPGTNEDDIINIFINFIENEEWNKFPIREKIIASPKPLKTKHVKPNRLLDHLARKCQKAIESVNVAAHRNMYPKLSLHESENDVIDRNDVINLIYMSLDAYLHVYRISEIQFRWNALNDDLDRGIYSFNVSEDRSTYSVSESFLKKYRSIFQRLKDLMLILHNLKTNKTFPEILMIFKSIDLLSL</sequence>
<organism evidence="2 3">
    <name type="scientific">Leptosia nina</name>
    <dbReference type="NCBI Taxonomy" id="320188"/>
    <lineage>
        <taxon>Eukaryota</taxon>
        <taxon>Metazoa</taxon>
        <taxon>Ecdysozoa</taxon>
        <taxon>Arthropoda</taxon>
        <taxon>Hexapoda</taxon>
        <taxon>Insecta</taxon>
        <taxon>Pterygota</taxon>
        <taxon>Neoptera</taxon>
        <taxon>Endopterygota</taxon>
        <taxon>Lepidoptera</taxon>
        <taxon>Glossata</taxon>
        <taxon>Ditrysia</taxon>
        <taxon>Papilionoidea</taxon>
        <taxon>Pieridae</taxon>
        <taxon>Pierinae</taxon>
        <taxon>Leptosia</taxon>
    </lineage>
</organism>
<reference evidence="2 3" key="1">
    <citation type="submission" date="2023-11" db="EMBL/GenBank/DDBJ databases">
        <authorList>
            <person name="Okamura Y."/>
        </authorList>
    </citation>
    <scope>NUCLEOTIDE SEQUENCE [LARGE SCALE GENOMIC DNA]</scope>
</reference>
<comment type="caution">
    <text evidence="2">The sequence shown here is derived from an EMBL/GenBank/DDBJ whole genome shotgun (WGS) entry which is preliminary data.</text>
</comment>
<feature type="region of interest" description="Disordered" evidence="1">
    <location>
        <begin position="1"/>
        <end position="21"/>
    </location>
</feature>
<name>A0AAV1K070_9NEOP</name>
<evidence type="ECO:0000256" key="1">
    <source>
        <dbReference type="SAM" id="MobiDB-lite"/>
    </source>
</evidence>
<gene>
    <name evidence="2" type="ORF">LNINA_LOCUS12774</name>
</gene>
<proteinExistence type="predicted"/>
<evidence type="ECO:0000313" key="2">
    <source>
        <dbReference type="EMBL" id="CAK1553806.1"/>
    </source>
</evidence>
<dbReference type="EMBL" id="CAVLEF010000225">
    <property type="protein sequence ID" value="CAK1553806.1"/>
    <property type="molecule type" value="Genomic_DNA"/>
</dbReference>
<feature type="compositionally biased region" description="Basic and acidic residues" evidence="1">
    <location>
        <begin position="7"/>
        <end position="18"/>
    </location>
</feature>
<dbReference type="AlphaFoldDB" id="A0AAV1K070"/>
<dbReference type="Proteomes" id="UP001497472">
    <property type="component" value="Unassembled WGS sequence"/>
</dbReference>
<protein>
    <submittedName>
        <fullName evidence="2">Uncharacterized protein</fullName>
    </submittedName>
</protein>
<accession>A0AAV1K070</accession>
<evidence type="ECO:0000313" key="3">
    <source>
        <dbReference type="Proteomes" id="UP001497472"/>
    </source>
</evidence>
<keyword evidence="3" id="KW-1185">Reference proteome</keyword>